<comment type="caution">
    <text evidence="3">The sequence shown here is derived from an EMBL/GenBank/DDBJ whole genome shotgun (WGS) entry which is preliminary data.</text>
</comment>
<dbReference type="PANTHER" id="PTHR12360">
    <property type="entry name" value="NUCLEAR TRANSCRIPTION FACTOR, X-BOX BINDING 1 NFX1"/>
    <property type="match status" value="1"/>
</dbReference>
<dbReference type="AlphaFoldDB" id="A0A3M7J7A7"/>
<feature type="region of interest" description="Disordered" evidence="1">
    <location>
        <begin position="364"/>
        <end position="444"/>
    </location>
</feature>
<dbReference type="GO" id="GO:0000122">
    <property type="term" value="P:negative regulation of transcription by RNA polymerase II"/>
    <property type="evidence" value="ECO:0007669"/>
    <property type="project" value="TreeGrafter"/>
</dbReference>
<dbReference type="GO" id="GO:0000981">
    <property type="term" value="F:DNA-binding transcription factor activity, RNA polymerase II-specific"/>
    <property type="evidence" value="ECO:0007669"/>
    <property type="project" value="TreeGrafter"/>
</dbReference>
<protein>
    <recommendedName>
        <fullName evidence="2">R3H domain-containing protein</fullName>
    </recommendedName>
</protein>
<feature type="domain" description="R3H" evidence="2">
    <location>
        <begin position="108"/>
        <end position="171"/>
    </location>
</feature>
<dbReference type="InterPro" id="IPR034078">
    <property type="entry name" value="NFX1_fam"/>
</dbReference>
<dbReference type="OrthoDB" id="6512771at2759"/>
<feature type="compositionally biased region" description="Basic and acidic residues" evidence="1">
    <location>
        <begin position="372"/>
        <end position="385"/>
    </location>
</feature>
<evidence type="ECO:0000259" key="2">
    <source>
        <dbReference type="PROSITE" id="PS51061"/>
    </source>
</evidence>
<evidence type="ECO:0000313" key="4">
    <source>
        <dbReference type="Proteomes" id="UP000281677"/>
    </source>
</evidence>
<proteinExistence type="predicted"/>
<dbReference type="GO" id="GO:0000977">
    <property type="term" value="F:RNA polymerase II transcription regulatory region sequence-specific DNA binding"/>
    <property type="evidence" value="ECO:0007669"/>
    <property type="project" value="TreeGrafter"/>
</dbReference>
<dbReference type="PANTHER" id="PTHR12360:SF12">
    <property type="entry name" value="TRANSCRIPTIONAL REPRESSOR NF-X1"/>
    <property type="match status" value="1"/>
</dbReference>
<dbReference type="VEuPathDB" id="FungiDB:BTJ68_11517"/>
<name>A0A3M7J7A7_HORWE</name>
<reference evidence="3 4" key="1">
    <citation type="journal article" date="2018" name="BMC Genomics">
        <title>Genomic evidence for intraspecific hybridization in a clonal and extremely halotolerant yeast.</title>
        <authorList>
            <person name="Gostincar C."/>
            <person name="Stajich J.E."/>
            <person name="Zupancic J."/>
            <person name="Zalar P."/>
            <person name="Gunde-Cimerman N."/>
        </authorList>
    </citation>
    <scope>NUCLEOTIDE SEQUENCE [LARGE SCALE GENOMIC DNA]</scope>
    <source>
        <strain evidence="3 4">EXF-120</strain>
    </source>
</reference>
<dbReference type="PROSITE" id="PS51061">
    <property type="entry name" value="R3H"/>
    <property type="match status" value="1"/>
</dbReference>
<dbReference type="FunFam" id="3.30.1370.50:FF:000006">
    <property type="entry name" value="NF-X1 finger transcription factor"/>
    <property type="match status" value="1"/>
</dbReference>
<feature type="compositionally biased region" description="Polar residues" evidence="1">
    <location>
        <begin position="429"/>
        <end position="444"/>
    </location>
</feature>
<evidence type="ECO:0000313" key="3">
    <source>
        <dbReference type="EMBL" id="RMZ33651.1"/>
    </source>
</evidence>
<dbReference type="GO" id="GO:0005634">
    <property type="term" value="C:nucleus"/>
    <property type="evidence" value="ECO:0007669"/>
    <property type="project" value="TreeGrafter"/>
</dbReference>
<organism evidence="3 4">
    <name type="scientific">Hortaea werneckii</name>
    <name type="common">Black yeast</name>
    <name type="synonym">Cladosporium werneckii</name>
    <dbReference type="NCBI Taxonomy" id="91943"/>
    <lineage>
        <taxon>Eukaryota</taxon>
        <taxon>Fungi</taxon>
        <taxon>Dikarya</taxon>
        <taxon>Ascomycota</taxon>
        <taxon>Pezizomycotina</taxon>
        <taxon>Dothideomycetes</taxon>
        <taxon>Dothideomycetidae</taxon>
        <taxon>Mycosphaerellales</taxon>
        <taxon>Teratosphaeriaceae</taxon>
        <taxon>Hortaea</taxon>
    </lineage>
</organism>
<accession>A0A3M7J7A7</accession>
<dbReference type="Proteomes" id="UP000281677">
    <property type="component" value="Unassembled WGS sequence"/>
</dbReference>
<dbReference type="Pfam" id="PF01424">
    <property type="entry name" value="R3H"/>
    <property type="match status" value="1"/>
</dbReference>
<feature type="compositionally biased region" description="Polar residues" evidence="1">
    <location>
        <begin position="408"/>
        <end position="421"/>
    </location>
</feature>
<feature type="region of interest" description="Disordered" evidence="1">
    <location>
        <begin position="313"/>
        <end position="341"/>
    </location>
</feature>
<sequence>MSGAARSVAESFAAGSTCVVDNVIVPASARTLMDSHANSPVKQEMKCGASKDSEGNGTKSLPCNDECAKLERNRKLALALNIDQATHIEGGDHIPFSTDTLNLFSQNAKWGQNQEREFRVFATSEDEKRLRFKTMKAHERAFLHHLAEDFGFDSESMDPEPHRHVMVWKTPRFVSPPKKTLAEALRIRSSQRSATASVNVLDAEGPAKKNKASNESGEPYNGFVVSNPRFGLTVDELRTELNCLLHPALAITFDIEFLPNEEVVLKGVGRTLSAQDLERLLLNLRSPLVAAVAIKGYGTAQLCSTDSSLNITRRETDSSSANGWATVAGKKTTPRAPVQNEGFAGANSFAALSGNKAPVADDWEAAEAAEEEKERESSGEEDASRETGPAPSLEEPAAKVEVDVSEATPGSSVNETQSGASSAPEANGAPSSNDWASQVEQEID</sequence>
<gene>
    <name evidence="3" type="ORF">D0859_02196</name>
</gene>
<dbReference type="SMART" id="SM00393">
    <property type="entry name" value="R3H"/>
    <property type="match status" value="1"/>
</dbReference>
<dbReference type="SUPFAM" id="SSF82708">
    <property type="entry name" value="R3H domain"/>
    <property type="match status" value="1"/>
</dbReference>
<dbReference type="InterPro" id="IPR036867">
    <property type="entry name" value="R3H_dom_sf"/>
</dbReference>
<dbReference type="InterPro" id="IPR001374">
    <property type="entry name" value="R3H_dom"/>
</dbReference>
<dbReference type="EMBL" id="QWIT01000039">
    <property type="protein sequence ID" value="RMZ33651.1"/>
    <property type="molecule type" value="Genomic_DNA"/>
</dbReference>
<dbReference type="Gene3D" id="3.30.1370.50">
    <property type="entry name" value="R3H-like domain"/>
    <property type="match status" value="1"/>
</dbReference>
<evidence type="ECO:0000256" key="1">
    <source>
        <dbReference type="SAM" id="MobiDB-lite"/>
    </source>
</evidence>